<dbReference type="AlphaFoldDB" id="A0A167Q6H7"/>
<organism evidence="2 3">
    <name type="scientific">Akanthomyces lecanii RCEF 1005</name>
    <dbReference type="NCBI Taxonomy" id="1081108"/>
    <lineage>
        <taxon>Eukaryota</taxon>
        <taxon>Fungi</taxon>
        <taxon>Dikarya</taxon>
        <taxon>Ascomycota</taxon>
        <taxon>Pezizomycotina</taxon>
        <taxon>Sordariomycetes</taxon>
        <taxon>Hypocreomycetidae</taxon>
        <taxon>Hypocreales</taxon>
        <taxon>Cordycipitaceae</taxon>
        <taxon>Akanthomyces</taxon>
        <taxon>Cordyceps confragosa</taxon>
    </lineage>
</organism>
<sequence>MSAEDLGSQAQHEAIASDNAQYSNLEQEWEVEKIIGEETKAGKLYYMVKWAPSLVVEEDMRNAAEVVGEWQKMKKKVKVRAKRAADRKGVMCAKGAKGAKGAQRKQG</sequence>
<dbReference type="CDD" id="cd00024">
    <property type="entry name" value="CD_CSD"/>
    <property type="match status" value="1"/>
</dbReference>
<evidence type="ECO:0000313" key="2">
    <source>
        <dbReference type="EMBL" id="OAA57343.1"/>
    </source>
</evidence>
<gene>
    <name evidence="2" type="ORF">LEL_10917</name>
</gene>
<dbReference type="InterPro" id="IPR016197">
    <property type="entry name" value="Chromo-like_dom_sf"/>
</dbReference>
<evidence type="ECO:0000256" key="1">
    <source>
        <dbReference type="ARBA" id="ARBA00011353"/>
    </source>
</evidence>
<reference evidence="2 3" key="1">
    <citation type="journal article" date="2016" name="Genome Biol. Evol.">
        <title>Divergent and convergent evolution of fungal pathogenicity.</title>
        <authorList>
            <person name="Shang Y."/>
            <person name="Xiao G."/>
            <person name="Zheng P."/>
            <person name="Cen K."/>
            <person name="Zhan S."/>
            <person name="Wang C."/>
        </authorList>
    </citation>
    <scope>NUCLEOTIDE SEQUENCE [LARGE SCALE GENOMIC DNA]</scope>
    <source>
        <strain evidence="2 3">RCEF 1005</strain>
    </source>
</reference>
<dbReference type="EMBL" id="AZHF01000030">
    <property type="protein sequence ID" value="OAA57343.1"/>
    <property type="molecule type" value="Genomic_DNA"/>
</dbReference>
<name>A0A167Q6H7_CORDF</name>
<dbReference type="Proteomes" id="UP000076881">
    <property type="component" value="Unassembled WGS sequence"/>
</dbReference>
<keyword evidence="3" id="KW-1185">Reference proteome</keyword>
<comment type="subunit">
    <text evidence="1">Component of the NuA4 histone acetyltransferase complex.</text>
</comment>
<dbReference type="Gene3D" id="2.40.50.40">
    <property type="match status" value="1"/>
</dbReference>
<evidence type="ECO:0000313" key="3">
    <source>
        <dbReference type="Proteomes" id="UP000076881"/>
    </source>
</evidence>
<protein>
    <submittedName>
        <fullName evidence="2">Chromo domain-like protein</fullName>
    </submittedName>
</protein>
<dbReference type="SUPFAM" id="SSF54160">
    <property type="entry name" value="Chromo domain-like"/>
    <property type="match status" value="1"/>
</dbReference>
<accession>A0A167Q6H7</accession>
<comment type="caution">
    <text evidence="2">The sequence shown here is derived from an EMBL/GenBank/DDBJ whole genome shotgun (WGS) entry which is preliminary data.</text>
</comment>
<dbReference type="OrthoDB" id="5154166at2759"/>
<proteinExistence type="predicted"/>